<evidence type="ECO:0000313" key="3">
    <source>
        <dbReference type="EMBL" id="GFO30228.1"/>
    </source>
</evidence>
<dbReference type="InterPro" id="IPR052728">
    <property type="entry name" value="O2_lipid_transport_reg"/>
</dbReference>
<dbReference type="SMART" id="SM00703">
    <property type="entry name" value="NRF"/>
    <property type="match status" value="1"/>
</dbReference>
<sequence length="300" mass="32168">MVIIVLSKLRAVSSQAGNNGTNTTESSVTAVVVAGDTATGAEATTAVSSVPTLKVADTTQSPDSSDPTFTRSGKNVRPSPSPSSKPGSSSSPRMWELLQQLGAALPQLRDAIVRGQRPTPQQVKLLMDLVRQVGASLSALPNTLSDGNSTFDLAKVLSSSGLLRNLTASLYPSRTGSSHATGVPPDSQPYTVHWLQCQADLLYLSNGLVNGQMWAMQMVDSWGKPESSILKGNLLFMGNNDECRDVHYTNTSTSANVQGNTCRLRFYLDFLKGATFVRRHGMSLINLNFNKSRDRFASES</sequence>
<comment type="caution">
    <text evidence="3">The sequence shown here is derived from an EMBL/GenBank/DDBJ whole genome shotgun (WGS) entry which is preliminary data.</text>
</comment>
<dbReference type="AlphaFoldDB" id="A0AAV4CFF0"/>
<feature type="domain" description="Nose resistant-to-fluoxetine protein N-terminal" evidence="2">
    <location>
        <begin position="194"/>
        <end position="292"/>
    </location>
</feature>
<evidence type="ECO:0000256" key="1">
    <source>
        <dbReference type="SAM" id="MobiDB-lite"/>
    </source>
</evidence>
<proteinExistence type="predicted"/>
<dbReference type="EMBL" id="BLXT01006232">
    <property type="protein sequence ID" value="GFO30228.1"/>
    <property type="molecule type" value="Genomic_DNA"/>
</dbReference>
<dbReference type="InterPro" id="IPR006621">
    <property type="entry name" value="Nose-resist-to-fluoxetine_N"/>
</dbReference>
<organism evidence="3 4">
    <name type="scientific">Plakobranchus ocellatus</name>
    <dbReference type="NCBI Taxonomy" id="259542"/>
    <lineage>
        <taxon>Eukaryota</taxon>
        <taxon>Metazoa</taxon>
        <taxon>Spiralia</taxon>
        <taxon>Lophotrochozoa</taxon>
        <taxon>Mollusca</taxon>
        <taxon>Gastropoda</taxon>
        <taxon>Heterobranchia</taxon>
        <taxon>Euthyneura</taxon>
        <taxon>Panpulmonata</taxon>
        <taxon>Sacoglossa</taxon>
        <taxon>Placobranchoidea</taxon>
        <taxon>Plakobranchidae</taxon>
        <taxon>Plakobranchus</taxon>
    </lineage>
</organism>
<feature type="region of interest" description="Disordered" evidence="1">
    <location>
        <begin position="54"/>
        <end position="92"/>
    </location>
</feature>
<dbReference type="Pfam" id="PF20146">
    <property type="entry name" value="NRF"/>
    <property type="match status" value="1"/>
</dbReference>
<keyword evidence="4" id="KW-1185">Reference proteome</keyword>
<accession>A0AAV4CFF0</accession>
<dbReference type="Proteomes" id="UP000735302">
    <property type="component" value="Unassembled WGS sequence"/>
</dbReference>
<gene>
    <name evidence="3" type="ORF">PoB_005673300</name>
</gene>
<dbReference type="PANTHER" id="PTHR11161">
    <property type="entry name" value="O-ACYLTRANSFERASE"/>
    <property type="match status" value="1"/>
</dbReference>
<evidence type="ECO:0000313" key="4">
    <source>
        <dbReference type="Proteomes" id="UP000735302"/>
    </source>
</evidence>
<protein>
    <recommendedName>
        <fullName evidence="2">Nose resistant-to-fluoxetine protein N-terminal domain-containing protein</fullName>
    </recommendedName>
</protein>
<evidence type="ECO:0000259" key="2">
    <source>
        <dbReference type="SMART" id="SM00703"/>
    </source>
</evidence>
<dbReference type="PANTHER" id="PTHR11161:SF0">
    <property type="entry name" value="O-ACYLTRANSFERASE LIKE PROTEIN"/>
    <property type="match status" value="1"/>
</dbReference>
<feature type="compositionally biased region" description="Polar residues" evidence="1">
    <location>
        <begin position="57"/>
        <end position="73"/>
    </location>
</feature>
<feature type="compositionally biased region" description="Low complexity" evidence="1">
    <location>
        <begin position="82"/>
        <end position="92"/>
    </location>
</feature>
<reference evidence="3 4" key="1">
    <citation type="journal article" date="2021" name="Elife">
        <title>Chloroplast acquisition without the gene transfer in kleptoplastic sea slugs, Plakobranchus ocellatus.</title>
        <authorList>
            <person name="Maeda T."/>
            <person name="Takahashi S."/>
            <person name="Yoshida T."/>
            <person name="Shimamura S."/>
            <person name="Takaki Y."/>
            <person name="Nagai Y."/>
            <person name="Toyoda A."/>
            <person name="Suzuki Y."/>
            <person name="Arimoto A."/>
            <person name="Ishii H."/>
            <person name="Satoh N."/>
            <person name="Nishiyama T."/>
            <person name="Hasebe M."/>
            <person name="Maruyama T."/>
            <person name="Minagawa J."/>
            <person name="Obokata J."/>
            <person name="Shigenobu S."/>
        </authorList>
    </citation>
    <scope>NUCLEOTIDE SEQUENCE [LARGE SCALE GENOMIC DNA]</scope>
</reference>
<name>A0AAV4CFF0_9GAST</name>